<keyword evidence="5" id="KW-1185">Reference proteome</keyword>
<evidence type="ECO:0000256" key="3">
    <source>
        <dbReference type="PROSITE-ProRule" id="PRU00023"/>
    </source>
</evidence>
<accession>A0ABY3AIC7</accession>
<organism evidence="4 5">
    <name type="scientific">Paenibacillus popilliae</name>
    <name type="common">Bacillus popilliae</name>
    <dbReference type="NCBI Taxonomy" id="78057"/>
    <lineage>
        <taxon>Bacteria</taxon>
        <taxon>Bacillati</taxon>
        <taxon>Bacillota</taxon>
        <taxon>Bacilli</taxon>
        <taxon>Bacillales</taxon>
        <taxon>Paenibacillaceae</taxon>
        <taxon>Paenibacillus</taxon>
    </lineage>
</organism>
<comment type="caution">
    <text evidence="4">The sequence shown here is derived from an EMBL/GenBank/DDBJ whole genome shotgun (WGS) entry which is preliminary data.</text>
</comment>
<dbReference type="Proteomes" id="UP000316208">
    <property type="component" value="Unassembled WGS sequence"/>
</dbReference>
<dbReference type="InterPro" id="IPR002110">
    <property type="entry name" value="Ankyrin_rpt"/>
</dbReference>
<evidence type="ECO:0000313" key="4">
    <source>
        <dbReference type="EMBL" id="TQR41124.1"/>
    </source>
</evidence>
<sequence length="360" mass="41461">MNREMNDNMEQTELVEKLIKEGDVERIRLLLQDGLNPNQSVSCYDSYLECAFDYEQIEIARLFIDFGTILSSDVMVNAARCADRSLFEYLLSKGADINAINHVGHSALSRALAFNNETGAYALIDLGIDLRITGESTLIGCAYDGRNHFIELLVSKGVDINCYITDSHSYCHGVTPLIAAVQGEQLETVTYFIQNGADTTITDQLGCRAYNYSRIYKYAELEQYLKSHEPSEYHDYQKRTEQLINSGLPKEVIKELGTVGKRIDFESDNYSEYLILGTIFDVVRFVYYDYELYNLVLEVDNYDAFGFFTWCPSLNKFVSVDIEHEWVYILHDMTWESFLRNPGIYIDRIIDFEYDSEIET</sequence>
<protein>
    <recommendedName>
        <fullName evidence="6">Ankyrin repeat protein</fullName>
    </recommendedName>
</protein>
<keyword evidence="1" id="KW-0677">Repeat</keyword>
<dbReference type="Gene3D" id="1.25.40.20">
    <property type="entry name" value="Ankyrin repeat-containing domain"/>
    <property type="match status" value="1"/>
</dbReference>
<gene>
    <name evidence="4" type="ORF">C7Y44_26100</name>
</gene>
<evidence type="ECO:0000256" key="2">
    <source>
        <dbReference type="ARBA" id="ARBA00023043"/>
    </source>
</evidence>
<dbReference type="PROSITE" id="PS50088">
    <property type="entry name" value="ANK_REPEAT"/>
    <property type="match status" value="1"/>
</dbReference>
<reference evidence="4 5" key="1">
    <citation type="submission" date="2018-03" db="EMBL/GenBank/DDBJ databases">
        <title>Aerobic endospore-forming bacteria genome sequencing and assembly.</title>
        <authorList>
            <person name="Cavalcante D.A."/>
            <person name="Driks A."/>
            <person name="Putonti C."/>
            <person name="De-Souza M.T."/>
        </authorList>
    </citation>
    <scope>NUCLEOTIDE SEQUENCE [LARGE SCALE GENOMIC DNA]</scope>
    <source>
        <strain evidence="4 5">SDF0028</strain>
    </source>
</reference>
<evidence type="ECO:0008006" key="6">
    <source>
        <dbReference type="Google" id="ProtNLM"/>
    </source>
</evidence>
<dbReference type="PANTHER" id="PTHR24126">
    <property type="entry name" value="ANKYRIN REPEAT, PH AND SEC7 DOMAIN CONTAINING PROTEIN SECG-RELATED"/>
    <property type="match status" value="1"/>
</dbReference>
<dbReference type="Pfam" id="PF12796">
    <property type="entry name" value="Ank_2"/>
    <property type="match status" value="1"/>
</dbReference>
<dbReference type="PANTHER" id="PTHR24126:SF14">
    <property type="entry name" value="ANK_REP_REGION DOMAIN-CONTAINING PROTEIN"/>
    <property type="match status" value="1"/>
</dbReference>
<evidence type="ECO:0000256" key="1">
    <source>
        <dbReference type="ARBA" id="ARBA00022737"/>
    </source>
</evidence>
<proteinExistence type="predicted"/>
<dbReference type="Pfam" id="PF00023">
    <property type="entry name" value="Ank"/>
    <property type="match status" value="1"/>
</dbReference>
<dbReference type="InterPro" id="IPR036770">
    <property type="entry name" value="Ankyrin_rpt-contain_sf"/>
</dbReference>
<dbReference type="SUPFAM" id="SSF48403">
    <property type="entry name" value="Ankyrin repeat"/>
    <property type="match status" value="1"/>
</dbReference>
<dbReference type="PROSITE" id="PS50297">
    <property type="entry name" value="ANK_REP_REGION"/>
    <property type="match status" value="1"/>
</dbReference>
<keyword evidence="2 3" id="KW-0040">ANK repeat</keyword>
<evidence type="ECO:0000313" key="5">
    <source>
        <dbReference type="Proteomes" id="UP000316208"/>
    </source>
</evidence>
<dbReference type="SMART" id="SM00248">
    <property type="entry name" value="ANK"/>
    <property type="match status" value="5"/>
</dbReference>
<feature type="repeat" description="ANK" evidence="3">
    <location>
        <begin position="172"/>
        <end position="204"/>
    </location>
</feature>
<dbReference type="EMBL" id="SADY01000011">
    <property type="protein sequence ID" value="TQR41124.1"/>
    <property type="molecule type" value="Genomic_DNA"/>
</dbReference>
<name>A0ABY3AIC7_PAEPP</name>